<dbReference type="GO" id="GO:0004842">
    <property type="term" value="F:ubiquitin-protein transferase activity"/>
    <property type="evidence" value="ECO:0007669"/>
    <property type="project" value="TreeGrafter"/>
</dbReference>
<keyword evidence="10" id="KW-0547">Nucleotide-binding</keyword>
<keyword evidence="5" id="KW-0813">Transport</keyword>
<dbReference type="GO" id="GO:0008270">
    <property type="term" value="F:zinc ion binding"/>
    <property type="evidence" value="ECO:0007669"/>
    <property type="project" value="UniProtKB-KW"/>
</dbReference>
<gene>
    <name evidence="25" type="ORF">RB653_000674</name>
</gene>
<evidence type="ECO:0000313" key="26">
    <source>
        <dbReference type="Proteomes" id="UP001344447"/>
    </source>
</evidence>
<evidence type="ECO:0000256" key="22">
    <source>
        <dbReference type="ARBA" id="ARBA00045862"/>
    </source>
</evidence>
<dbReference type="PANTHER" id="PTHR12888:SF0">
    <property type="entry name" value="PEROXISOME ASSEMBLY PROTEIN 12"/>
    <property type="match status" value="1"/>
</dbReference>
<evidence type="ECO:0000256" key="4">
    <source>
        <dbReference type="ARBA" id="ARBA00009018"/>
    </source>
</evidence>
<dbReference type="GO" id="GO:0015937">
    <property type="term" value="P:coenzyme A biosynthetic process"/>
    <property type="evidence" value="ECO:0007669"/>
    <property type="project" value="UniProtKB-KW"/>
</dbReference>
<dbReference type="CDD" id="cd02022">
    <property type="entry name" value="DPCK"/>
    <property type="match status" value="1"/>
</dbReference>
<dbReference type="InterPro" id="IPR017375">
    <property type="entry name" value="PEX12"/>
</dbReference>
<sequence>MSKLIKIGLTGGIASGKSTILGYLKELNIKCIDADKFGHMVYQKGRPSYYKLIQEFGEVIVNQNDQSIDRSKLGPIVFSDPSKMKQLTNIVWPEMKELILNEFKEIELTCPNDKIVVLEAAVLIEAGFNEMVDRIWVTKVPREVAIERLKTRNNLSEADACKRIDSQLTNEEREKYADLVFETNDDYSITKNKKKMFMFNFDNGHDPNRPSFFEMLNQHQMMPSFKPALKYIFTVLSQRNPKFRYIVNYYDECFYSLLLLLEYHYLKYYEGSFSENFYNLKRIKPRNNNANGDGDTLFSLLKRLVVTPSNTGEGPETYTKSQILKKSFAMIRRNRAAAAASQQNKDDINTMIQDSDRKESLIYLVLIPYFKGKLDEYYKKESDPLAELGIMSSDNNNHNINEQIQQLEQQIEQQQTLVNNGRSNNSSKKLKIKLLILMRFLKGSKALKKLKTIFLKVYPFISAIYEALFFIYQLLYLYEYTNYYTPFFHFQNIQLKRLNHKDIESHRVVTSNRRRDRINFVRDWPGSSFFVPLVSILDSILDYSKYILPLSVFIFKSLEWWYSENRISAPTLPIPTPPTPSKRAPGGLEIPRDKKLCPLCVKQRTNPTICGSGFVFCYPCIFGYVNEHSKCPITFLPTNTEQLRKIYETV</sequence>
<keyword evidence="17" id="KW-1133">Transmembrane helix</keyword>
<dbReference type="GO" id="GO:0005524">
    <property type="term" value="F:ATP binding"/>
    <property type="evidence" value="ECO:0007669"/>
    <property type="project" value="UniProtKB-KW"/>
</dbReference>
<evidence type="ECO:0000256" key="7">
    <source>
        <dbReference type="ARBA" id="ARBA00022679"/>
    </source>
</evidence>
<comment type="similarity">
    <text evidence="4">Belongs to the CoaE family.</text>
</comment>
<keyword evidence="6" id="KW-0963">Cytoplasm</keyword>
<keyword evidence="26" id="KW-1185">Reference proteome</keyword>
<evidence type="ECO:0000256" key="9">
    <source>
        <dbReference type="ARBA" id="ARBA00022723"/>
    </source>
</evidence>
<comment type="pathway">
    <text evidence="2">Protein modification; protein ubiquitination.</text>
</comment>
<evidence type="ECO:0000256" key="19">
    <source>
        <dbReference type="ARBA" id="ARBA00023136"/>
    </source>
</evidence>
<dbReference type="InterPro" id="IPR027417">
    <property type="entry name" value="P-loop_NTPase"/>
</dbReference>
<evidence type="ECO:0000256" key="1">
    <source>
        <dbReference type="ARBA" id="ARBA00004585"/>
    </source>
</evidence>
<dbReference type="CDD" id="cd16451">
    <property type="entry name" value="mRING_PEX12"/>
    <property type="match status" value="1"/>
</dbReference>
<dbReference type="GO" id="GO:0006513">
    <property type="term" value="P:protein monoubiquitination"/>
    <property type="evidence" value="ECO:0007669"/>
    <property type="project" value="TreeGrafter"/>
</dbReference>
<dbReference type="AlphaFoldDB" id="A0AAN7YUI2"/>
<dbReference type="FunFam" id="3.30.40.10:FF:000357">
    <property type="entry name" value="Peroxisome biogenesis protein 12"/>
    <property type="match status" value="1"/>
</dbReference>
<comment type="caution">
    <text evidence="25">The sequence shown here is derived from an EMBL/GenBank/DDBJ whole genome shotgun (WGS) entry which is preliminary data.</text>
</comment>
<keyword evidence="20" id="KW-0576">Peroxisome</keyword>
<dbReference type="FunFam" id="3.40.50.300:FF:000991">
    <property type="entry name" value="Dephospho-CoA kinase"/>
    <property type="match status" value="1"/>
</dbReference>
<proteinExistence type="inferred from homology"/>
<evidence type="ECO:0000256" key="11">
    <source>
        <dbReference type="ARBA" id="ARBA00022771"/>
    </source>
</evidence>
<evidence type="ECO:0000256" key="12">
    <source>
        <dbReference type="ARBA" id="ARBA00022777"/>
    </source>
</evidence>
<dbReference type="GO" id="GO:0004140">
    <property type="term" value="F:dephospho-CoA kinase activity"/>
    <property type="evidence" value="ECO:0007669"/>
    <property type="project" value="InterPro"/>
</dbReference>
<comment type="function">
    <text evidence="22">Component of a retrotranslocation channel required for peroxisome organization by mediating export of the PEX5 receptor from peroxisomes to the cytosol, thereby promoting PEX5 recycling. The retrotranslocation channel is composed of PEX2, PEX10 and PEX12; each subunit contributing transmembrane segments that coassemble into an open channel that specifically allows the passage of PEX5 through the peroxisomal membrane. PEX12 also regulates PEX5 recycling by activating the E3 ubiquitin-protein ligase activity of PEX10. When PEX5 recycling is compromised, PEX12 stimulates PEX10-mediated polyubiquitination of PEX5, leading to its subsequent degradation.</text>
</comment>
<keyword evidence="8" id="KW-0812">Transmembrane</keyword>
<evidence type="ECO:0000256" key="23">
    <source>
        <dbReference type="SAM" id="Coils"/>
    </source>
</evidence>
<keyword evidence="13" id="KW-0833">Ubl conjugation pathway</keyword>
<keyword evidence="12" id="KW-0418">Kinase</keyword>
<evidence type="ECO:0000256" key="16">
    <source>
        <dbReference type="ARBA" id="ARBA00022927"/>
    </source>
</evidence>
<feature type="domain" description="Pex N-terminal" evidence="24">
    <location>
        <begin position="218"/>
        <end position="563"/>
    </location>
</feature>
<dbReference type="GO" id="GO:0016558">
    <property type="term" value="P:protein import into peroxisome matrix"/>
    <property type="evidence" value="ECO:0007669"/>
    <property type="project" value="InterPro"/>
</dbReference>
<name>A0AAN7YUI2_9MYCE</name>
<evidence type="ECO:0000259" key="24">
    <source>
        <dbReference type="Pfam" id="PF04757"/>
    </source>
</evidence>
<evidence type="ECO:0000256" key="5">
    <source>
        <dbReference type="ARBA" id="ARBA00022448"/>
    </source>
</evidence>
<evidence type="ECO:0000256" key="14">
    <source>
        <dbReference type="ARBA" id="ARBA00022833"/>
    </source>
</evidence>
<evidence type="ECO:0000256" key="15">
    <source>
        <dbReference type="ARBA" id="ARBA00022840"/>
    </source>
</evidence>
<evidence type="ECO:0000256" key="3">
    <source>
        <dbReference type="ARBA" id="ARBA00008704"/>
    </source>
</evidence>
<dbReference type="Pfam" id="PF04757">
    <property type="entry name" value="Pex2_Pex12"/>
    <property type="match status" value="1"/>
</dbReference>
<keyword evidence="7" id="KW-0808">Transferase</keyword>
<keyword evidence="18" id="KW-0173">Coenzyme A biosynthesis</keyword>
<keyword evidence="11" id="KW-0863">Zinc-finger</keyword>
<dbReference type="InterPro" id="IPR001977">
    <property type="entry name" value="Depp_CoAkinase"/>
</dbReference>
<keyword evidence="16" id="KW-0653">Protein transport</keyword>
<dbReference type="NCBIfam" id="TIGR00152">
    <property type="entry name" value="dephospho-CoA kinase"/>
    <property type="match status" value="1"/>
</dbReference>
<reference evidence="25 26" key="1">
    <citation type="submission" date="2023-11" db="EMBL/GenBank/DDBJ databases">
        <title>Dfirmibasis_genome.</title>
        <authorList>
            <person name="Edelbroek B."/>
            <person name="Kjellin J."/>
            <person name="Jerlstrom-Hultqvist J."/>
            <person name="Soderbom F."/>
        </authorList>
    </citation>
    <scope>NUCLEOTIDE SEQUENCE [LARGE SCALE GENOMIC DNA]</scope>
    <source>
        <strain evidence="25 26">TNS-C-14</strain>
    </source>
</reference>
<dbReference type="GO" id="GO:0005778">
    <property type="term" value="C:peroxisomal membrane"/>
    <property type="evidence" value="ECO:0007669"/>
    <property type="project" value="UniProtKB-SubCell"/>
</dbReference>
<organism evidence="25 26">
    <name type="scientific">Dictyostelium firmibasis</name>
    <dbReference type="NCBI Taxonomy" id="79012"/>
    <lineage>
        <taxon>Eukaryota</taxon>
        <taxon>Amoebozoa</taxon>
        <taxon>Evosea</taxon>
        <taxon>Eumycetozoa</taxon>
        <taxon>Dictyostelia</taxon>
        <taxon>Dictyosteliales</taxon>
        <taxon>Dictyosteliaceae</taxon>
        <taxon>Dictyostelium</taxon>
    </lineage>
</organism>
<feature type="coiled-coil region" evidence="23">
    <location>
        <begin position="390"/>
        <end position="424"/>
    </location>
</feature>
<protein>
    <recommendedName>
        <fullName evidence="21">Peroxin-12</fullName>
    </recommendedName>
</protein>
<dbReference type="PROSITE" id="PS51219">
    <property type="entry name" value="DPCK"/>
    <property type="match status" value="1"/>
</dbReference>
<comment type="subcellular location">
    <subcellularLocation>
        <location evidence="1">Peroxisome membrane</location>
        <topology evidence="1">Multi-pass membrane protein</topology>
    </subcellularLocation>
</comment>
<evidence type="ECO:0000256" key="6">
    <source>
        <dbReference type="ARBA" id="ARBA00022490"/>
    </source>
</evidence>
<evidence type="ECO:0000256" key="21">
    <source>
        <dbReference type="ARBA" id="ARBA00029692"/>
    </source>
</evidence>
<keyword evidence="14" id="KW-0862">Zinc</keyword>
<dbReference type="HAMAP" id="MF_00376">
    <property type="entry name" value="Dephospho_CoA_kinase"/>
    <property type="match status" value="1"/>
</dbReference>
<dbReference type="SUPFAM" id="SSF57850">
    <property type="entry name" value="RING/U-box"/>
    <property type="match status" value="1"/>
</dbReference>
<dbReference type="Gene3D" id="3.40.50.300">
    <property type="entry name" value="P-loop containing nucleotide triphosphate hydrolases"/>
    <property type="match status" value="1"/>
</dbReference>
<keyword evidence="15" id="KW-0067">ATP-binding</keyword>
<keyword evidence="19" id="KW-0472">Membrane</keyword>
<evidence type="ECO:0000256" key="13">
    <source>
        <dbReference type="ARBA" id="ARBA00022786"/>
    </source>
</evidence>
<evidence type="ECO:0000256" key="10">
    <source>
        <dbReference type="ARBA" id="ARBA00022741"/>
    </source>
</evidence>
<evidence type="ECO:0000256" key="2">
    <source>
        <dbReference type="ARBA" id="ARBA00004906"/>
    </source>
</evidence>
<dbReference type="Pfam" id="PF01121">
    <property type="entry name" value="CoaE"/>
    <property type="match status" value="1"/>
</dbReference>
<keyword evidence="23" id="KW-0175">Coiled coil</keyword>
<evidence type="ECO:0000313" key="25">
    <source>
        <dbReference type="EMBL" id="KAK5580651.1"/>
    </source>
</evidence>
<evidence type="ECO:0000256" key="17">
    <source>
        <dbReference type="ARBA" id="ARBA00022989"/>
    </source>
</evidence>
<accession>A0AAN7YUI2</accession>
<dbReference type="Gene3D" id="3.30.40.10">
    <property type="entry name" value="Zinc/RING finger domain, C3HC4 (zinc finger)"/>
    <property type="match status" value="1"/>
</dbReference>
<dbReference type="PANTHER" id="PTHR12888">
    <property type="entry name" value="PEROXISOME ASSEMBLY PROTEIN 12 PEROXIN-12"/>
    <property type="match status" value="1"/>
</dbReference>
<evidence type="ECO:0000256" key="18">
    <source>
        <dbReference type="ARBA" id="ARBA00022993"/>
    </source>
</evidence>
<dbReference type="EMBL" id="JAVFKY010000002">
    <property type="protein sequence ID" value="KAK5580651.1"/>
    <property type="molecule type" value="Genomic_DNA"/>
</dbReference>
<keyword evidence="9" id="KW-0479">Metal-binding</keyword>
<evidence type="ECO:0000256" key="8">
    <source>
        <dbReference type="ARBA" id="ARBA00022692"/>
    </source>
</evidence>
<evidence type="ECO:0000256" key="20">
    <source>
        <dbReference type="ARBA" id="ARBA00023140"/>
    </source>
</evidence>
<dbReference type="InterPro" id="IPR013083">
    <property type="entry name" value="Znf_RING/FYVE/PHD"/>
</dbReference>
<dbReference type="InterPro" id="IPR006845">
    <property type="entry name" value="Pex_N"/>
</dbReference>
<comment type="similarity">
    <text evidence="3">Belongs to the pex2/pex10/pex12 family.</text>
</comment>
<dbReference type="SUPFAM" id="SSF52540">
    <property type="entry name" value="P-loop containing nucleoside triphosphate hydrolases"/>
    <property type="match status" value="1"/>
</dbReference>
<dbReference type="GO" id="GO:1990429">
    <property type="term" value="C:peroxisomal importomer complex"/>
    <property type="evidence" value="ECO:0007669"/>
    <property type="project" value="TreeGrafter"/>
</dbReference>
<dbReference type="Proteomes" id="UP001344447">
    <property type="component" value="Unassembled WGS sequence"/>
</dbReference>